<comment type="similarity">
    <text evidence="2 8">Belongs to the alpha-carbonic anhydrase family.</text>
</comment>
<dbReference type="AlphaFoldDB" id="M7BYJ1"/>
<keyword evidence="5 8" id="KW-0862">Zinc</keyword>
<evidence type="ECO:0000313" key="11">
    <source>
        <dbReference type="Proteomes" id="UP000031443"/>
    </source>
</evidence>
<dbReference type="InterPro" id="IPR001148">
    <property type="entry name" value="CA_dom"/>
</dbReference>
<feature type="domain" description="Alpha-carbonic anhydrase" evidence="9">
    <location>
        <begin position="230"/>
        <end position="437"/>
    </location>
</feature>
<dbReference type="InterPro" id="IPR023561">
    <property type="entry name" value="Carbonic_anhydrase_a-class"/>
</dbReference>
<dbReference type="EMBL" id="KB476411">
    <property type="protein sequence ID" value="EMP42284.1"/>
    <property type="molecule type" value="Genomic_DNA"/>
</dbReference>
<dbReference type="GO" id="GO:0005829">
    <property type="term" value="C:cytosol"/>
    <property type="evidence" value="ECO:0007669"/>
    <property type="project" value="TreeGrafter"/>
</dbReference>
<organism evidence="10 11">
    <name type="scientific">Chelonia mydas</name>
    <name type="common">Green sea-turtle</name>
    <name type="synonym">Chelonia agassizi</name>
    <dbReference type="NCBI Taxonomy" id="8469"/>
    <lineage>
        <taxon>Eukaryota</taxon>
        <taxon>Metazoa</taxon>
        <taxon>Chordata</taxon>
        <taxon>Craniata</taxon>
        <taxon>Vertebrata</taxon>
        <taxon>Euteleostomi</taxon>
        <taxon>Archelosauria</taxon>
        <taxon>Testudinata</taxon>
        <taxon>Testudines</taxon>
        <taxon>Cryptodira</taxon>
        <taxon>Durocryptodira</taxon>
        <taxon>Americhelydia</taxon>
        <taxon>Chelonioidea</taxon>
        <taxon>Cheloniidae</taxon>
        <taxon>Chelonia</taxon>
    </lineage>
</organism>
<dbReference type="SMART" id="SM01057">
    <property type="entry name" value="Carb_anhydrase"/>
    <property type="match status" value="2"/>
</dbReference>
<dbReference type="InterPro" id="IPR036398">
    <property type="entry name" value="CA_dom_sf"/>
</dbReference>
<evidence type="ECO:0000256" key="4">
    <source>
        <dbReference type="ARBA" id="ARBA00022723"/>
    </source>
</evidence>
<dbReference type="PROSITE" id="PS00162">
    <property type="entry name" value="ALPHA_CA_1"/>
    <property type="match status" value="2"/>
</dbReference>
<evidence type="ECO:0000256" key="8">
    <source>
        <dbReference type="RuleBase" id="RU367011"/>
    </source>
</evidence>
<evidence type="ECO:0000256" key="5">
    <source>
        <dbReference type="ARBA" id="ARBA00022833"/>
    </source>
</evidence>
<dbReference type="PANTHER" id="PTHR18952:SF120">
    <property type="entry name" value="CARBONIC ANHYDRASE 2"/>
    <property type="match status" value="1"/>
</dbReference>
<gene>
    <name evidence="10" type="ORF">UY3_00444</name>
</gene>
<name>M7BYJ1_CHEMY</name>
<accession>M7BYJ1</accession>
<protein>
    <recommendedName>
        <fullName evidence="3 8">Carbonic anhydrase</fullName>
        <ecNumber evidence="3 8">4.2.1.1</ecNumber>
    </recommendedName>
</protein>
<dbReference type="STRING" id="8469.M7BYJ1"/>
<dbReference type="InterPro" id="IPR018338">
    <property type="entry name" value="Carbonic_anhydrase_a-class_CS"/>
</dbReference>
<keyword evidence="11" id="KW-1185">Reference proteome</keyword>
<evidence type="ECO:0000313" key="10">
    <source>
        <dbReference type="EMBL" id="EMP42284.1"/>
    </source>
</evidence>
<evidence type="ECO:0000256" key="2">
    <source>
        <dbReference type="ARBA" id="ARBA00010718"/>
    </source>
</evidence>
<comment type="cofactor">
    <cofactor evidence="1 8">
        <name>Zn(2+)</name>
        <dbReference type="ChEBI" id="CHEBI:29105"/>
    </cofactor>
</comment>
<proteinExistence type="inferred from homology"/>
<dbReference type="PANTHER" id="PTHR18952">
    <property type="entry name" value="CARBONIC ANHYDRASE"/>
    <property type="match status" value="1"/>
</dbReference>
<reference evidence="11" key="1">
    <citation type="journal article" date="2013" name="Nat. Genet.">
        <title>The draft genomes of soft-shell turtle and green sea turtle yield insights into the development and evolution of the turtle-specific body plan.</title>
        <authorList>
            <person name="Wang Z."/>
            <person name="Pascual-Anaya J."/>
            <person name="Zadissa A."/>
            <person name="Li W."/>
            <person name="Niimura Y."/>
            <person name="Huang Z."/>
            <person name="Li C."/>
            <person name="White S."/>
            <person name="Xiong Z."/>
            <person name="Fang D."/>
            <person name="Wang B."/>
            <person name="Ming Y."/>
            <person name="Chen Y."/>
            <person name="Zheng Y."/>
            <person name="Kuraku S."/>
            <person name="Pignatelli M."/>
            <person name="Herrero J."/>
            <person name="Beal K."/>
            <person name="Nozawa M."/>
            <person name="Li Q."/>
            <person name="Wang J."/>
            <person name="Zhang H."/>
            <person name="Yu L."/>
            <person name="Shigenobu S."/>
            <person name="Wang J."/>
            <person name="Liu J."/>
            <person name="Flicek P."/>
            <person name="Searle S."/>
            <person name="Wang J."/>
            <person name="Kuratani S."/>
            <person name="Yin Y."/>
            <person name="Aken B."/>
            <person name="Zhang G."/>
            <person name="Irie N."/>
        </authorList>
    </citation>
    <scope>NUCLEOTIDE SEQUENCE [LARGE SCALE GENOMIC DNA]</scope>
</reference>
<evidence type="ECO:0000256" key="3">
    <source>
        <dbReference type="ARBA" id="ARBA00012925"/>
    </source>
</evidence>
<dbReference type="Pfam" id="PF00194">
    <property type="entry name" value="Carb_anhydrase"/>
    <property type="match status" value="2"/>
</dbReference>
<evidence type="ECO:0000256" key="7">
    <source>
        <dbReference type="ARBA" id="ARBA00048348"/>
    </source>
</evidence>
<keyword evidence="4 8" id="KW-0479">Metal-binding</keyword>
<dbReference type="EC" id="4.2.1.1" evidence="3 8"/>
<dbReference type="PROSITE" id="PS51144">
    <property type="entry name" value="ALPHA_CA_2"/>
    <property type="match status" value="2"/>
</dbReference>
<evidence type="ECO:0000259" key="9">
    <source>
        <dbReference type="PROSITE" id="PS51144"/>
    </source>
</evidence>
<comment type="catalytic activity">
    <reaction evidence="7 8">
        <text>hydrogencarbonate + H(+) = CO2 + H2O</text>
        <dbReference type="Rhea" id="RHEA:10748"/>
        <dbReference type="ChEBI" id="CHEBI:15377"/>
        <dbReference type="ChEBI" id="CHEBI:15378"/>
        <dbReference type="ChEBI" id="CHEBI:16526"/>
        <dbReference type="ChEBI" id="CHEBI:17544"/>
        <dbReference type="EC" id="4.2.1.1"/>
    </reaction>
</comment>
<comment type="function">
    <text evidence="8">Reversible hydration of carbon dioxide.</text>
</comment>
<dbReference type="Proteomes" id="UP000031443">
    <property type="component" value="Unassembled WGS sequence"/>
</dbReference>
<evidence type="ECO:0000256" key="1">
    <source>
        <dbReference type="ARBA" id="ARBA00001947"/>
    </source>
</evidence>
<dbReference type="GO" id="GO:0004089">
    <property type="term" value="F:carbonate dehydratase activity"/>
    <property type="evidence" value="ECO:0007669"/>
    <property type="project" value="UniProtKB-UniRule"/>
</dbReference>
<keyword evidence="6 8" id="KW-0456">Lyase</keyword>
<evidence type="ECO:0000256" key="6">
    <source>
        <dbReference type="ARBA" id="ARBA00023239"/>
    </source>
</evidence>
<dbReference type="GO" id="GO:0008270">
    <property type="term" value="F:zinc ion binding"/>
    <property type="evidence" value="ECO:0007669"/>
    <property type="project" value="UniProtKB-UniRule"/>
</dbReference>
<feature type="domain" description="Alpha-carbonic anhydrase" evidence="9">
    <location>
        <begin position="1"/>
        <end position="149"/>
    </location>
</feature>
<dbReference type="Gene3D" id="3.10.200.10">
    <property type="entry name" value="Alpha carbonic anhydrase"/>
    <property type="match status" value="2"/>
</dbReference>
<dbReference type="SUPFAM" id="SSF51069">
    <property type="entry name" value="Carbonic anhydrase"/>
    <property type="match status" value="2"/>
</dbReference>
<sequence length="437" mass="48902">MVMENCGLCFGGSGQVSQERFPSNAPHRFVHSTAGHLLEDSGPSLACFIPKLQYLLLLEEGDLFGIYRLRQLHFHWGSSNDHGSEHIVDGVKYAGELHLVHWYSKYSNYAEALRNYDGVAILGIFLQVGKTPKPEMKRILEEINGIKTKMAKLRSLSINAETEPAHPLVDNWRPPQPRHFRMPHELFPQPLDSSAEGGSVICDEVSLIDLDSCGRLEHLLVSRDSNTVAELFRSDGERGRGPAHWHENFPIANGKHQSPININTQSAHYDASLKPLHVHYDPSTAKNIVNNGHSFNVEFDDSADKSVLRGGALEGTYRLIQFHIHWGSCEGQGSEHIVDGVQYEAELHLVHWNTKYGRFDEAVKHPDGLAVVGVFLQGKQASFTNYNPKNLLPASLDYWTYQGSLTTPPLFECVIWHVLREPISVSPEQGSDIRAPA</sequence>